<dbReference type="InterPro" id="IPR013087">
    <property type="entry name" value="Znf_C2H2_type"/>
</dbReference>
<dbReference type="GO" id="GO:0005634">
    <property type="term" value="C:nucleus"/>
    <property type="evidence" value="ECO:0007669"/>
    <property type="project" value="UniProtKB-SubCell"/>
</dbReference>
<feature type="domain" description="C2H2-type" evidence="16">
    <location>
        <begin position="308"/>
        <end position="337"/>
    </location>
</feature>
<evidence type="ECO:0000256" key="3">
    <source>
        <dbReference type="ARBA" id="ARBA00022473"/>
    </source>
</evidence>
<feature type="compositionally biased region" description="Polar residues" evidence="15">
    <location>
        <begin position="59"/>
        <end position="71"/>
    </location>
</feature>
<feature type="compositionally biased region" description="Polar residues" evidence="15">
    <location>
        <begin position="879"/>
        <end position="891"/>
    </location>
</feature>
<name>A0AA88TIZ8_TACVA</name>
<comment type="caution">
    <text evidence="17">The sequence shown here is derived from an EMBL/GenBank/DDBJ whole genome shotgun (WGS) entry which is preliminary data.</text>
</comment>
<evidence type="ECO:0000259" key="16">
    <source>
        <dbReference type="PROSITE" id="PS50157"/>
    </source>
</evidence>
<keyword evidence="18" id="KW-1185">Reference proteome</keyword>
<evidence type="ECO:0000256" key="11">
    <source>
        <dbReference type="ARBA" id="ARBA00023155"/>
    </source>
</evidence>
<keyword evidence="9" id="KW-0805">Transcription regulation</keyword>
<keyword evidence="10" id="KW-0238">DNA-binding</keyword>
<dbReference type="AlphaFoldDB" id="A0AA88TIZ8"/>
<evidence type="ECO:0000256" key="12">
    <source>
        <dbReference type="ARBA" id="ARBA00023163"/>
    </source>
</evidence>
<keyword evidence="3" id="KW-0217">Developmental protein</keyword>
<feature type="region of interest" description="Disordered" evidence="15">
    <location>
        <begin position="270"/>
        <end position="298"/>
    </location>
</feature>
<evidence type="ECO:0000256" key="1">
    <source>
        <dbReference type="ARBA" id="ARBA00004123"/>
    </source>
</evidence>
<proteinExistence type="inferred from homology"/>
<feature type="region of interest" description="Disordered" evidence="15">
    <location>
        <begin position="858"/>
        <end position="891"/>
    </location>
</feature>
<comment type="subcellular location">
    <subcellularLocation>
        <location evidence="1">Nucleus</location>
    </subcellularLocation>
</comment>
<evidence type="ECO:0000256" key="13">
    <source>
        <dbReference type="ARBA" id="ARBA00023242"/>
    </source>
</evidence>
<dbReference type="PROSITE" id="PS50157">
    <property type="entry name" value="ZINC_FINGER_C2H2_2"/>
    <property type="match status" value="3"/>
</dbReference>
<dbReference type="Pfam" id="PF26094">
    <property type="entry name" value="HTH_TSHZ3"/>
    <property type="match status" value="1"/>
</dbReference>
<dbReference type="SMART" id="SM00355">
    <property type="entry name" value="ZnF_C2H2"/>
    <property type="match status" value="4"/>
</dbReference>
<feature type="domain" description="C2H2-type" evidence="16">
    <location>
        <begin position="246"/>
        <end position="277"/>
    </location>
</feature>
<reference evidence="17" key="1">
    <citation type="submission" date="2023-08" db="EMBL/GenBank/DDBJ databases">
        <title>Pelteobagrus vachellii genome.</title>
        <authorList>
            <person name="Liu H."/>
        </authorList>
    </citation>
    <scope>NUCLEOTIDE SEQUENCE</scope>
    <source>
        <strain evidence="17">PRFRI_2022a</strain>
        <tissue evidence="17">Muscle</tissue>
    </source>
</reference>
<evidence type="ECO:0000256" key="4">
    <source>
        <dbReference type="ARBA" id="ARBA00022491"/>
    </source>
</evidence>
<dbReference type="EMBL" id="JAVHJS010000001">
    <property type="protein sequence ID" value="KAK2868746.1"/>
    <property type="molecule type" value="Genomic_DNA"/>
</dbReference>
<evidence type="ECO:0000256" key="2">
    <source>
        <dbReference type="ARBA" id="ARBA00007158"/>
    </source>
</evidence>
<keyword evidence="7 14" id="KW-0863">Zinc-finger</keyword>
<evidence type="ECO:0000256" key="10">
    <source>
        <dbReference type="ARBA" id="ARBA00023125"/>
    </source>
</evidence>
<evidence type="ECO:0000256" key="9">
    <source>
        <dbReference type="ARBA" id="ARBA00023015"/>
    </source>
</evidence>
<feature type="compositionally biased region" description="Basic and acidic residues" evidence="15">
    <location>
        <begin position="270"/>
        <end position="284"/>
    </location>
</feature>
<dbReference type="GO" id="GO:0003677">
    <property type="term" value="F:DNA binding"/>
    <property type="evidence" value="ECO:0007669"/>
    <property type="project" value="UniProtKB-KW"/>
</dbReference>
<dbReference type="GO" id="GO:0008270">
    <property type="term" value="F:zinc ion binding"/>
    <property type="evidence" value="ECO:0007669"/>
    <property type="project" value="UniProtKB-KW"/>
</dbReference>
<feature type="region of interest" description="Disordered" evidence="15">
    <location>
        <begin position="758"/>
        <end position="779"/>
    </location>
</feature>
<dbReference type="InterPro" id="IPR027008">
    <property type="entry name" value="Teashirt_fam"/>
</dbReference>
<protein>
    <recommendedName>
        <fullName evidence="16">C2H2-type domain-containing protein</fullName>
    </recommendedName>
</protein>
<dbReference type="GO" id="GO:0000981">
    <property type="term" value="F:DNA-binding transcription factor activity, RNA polymerase II-specific"/>
    <property type="evidence" value="ECO:0007669"/>
    <property type="project" value="TreeGrafter"/>
</dbReference>
<evidence type="ECO:0000256" key="8">
    <source>
        <dbReference type="ARBA" id="ARBA00022833"/>
    </source>
</evidence>
<comment type="similarity">
    <text evidence="2">Belongs to the teashirt C2H2-type zinc-finger protein family.</text>
</comment>
<evidence type="ECO:0000256" key="14">
    <source>
        <dbReference type="PROSITE-ProRule" id="PRU00042"/>
    </source>
</evidence>
<gene>
    <name evidence="17" type="ORF">Q7C36_000617</name>
</gene>
<organism evidence="17 18">
    <name type="scientific">Tachysurus vachellii</name>
    <name type="common">Darkbarbel catfish</name>
    <name type="synonym">Pelteobagrus vachellii</name>
    <dbReference type="NCBI Taxonomy" id="175792"/>
    <lineage>
        <taxon>Eukaryota</taxon>
        <taxon>Metazoa</taxon>
        <taxon>Chordata</taxon>
        <taxon>Craniata</taxon>
        <taxon>Vertebrata</taxon>
        <taxon>Euteleostomi</taxon>
        <taxon>Actinopterygii</taxon>
        <taxon>Neopterygii</taxon>
        <taxon>Teleostei</taxon>
        <taxon>Ostariophysi</taxon>
        <taxon>Siluriformes</taxon>
        <taxon>Bagridae</taxon>
        <taxon>Tachysurus</taxon>
    </lineage>
</organism>
<evidence type="ECO:0000313" key="18">
    <source>
        <dbReference type="Proteomes" id="UP001187315"/>
    </source>
</evidence>
<keyword evidence="12" id="KW-0804">Transcription</keyword>
<dbReference type="Gene3D" id="3.30.160.60">
    <property type="entry name" value="Classic Zinc Finger"/>
    <property type="match status" value="1"/>
</dbReference>
<keyword evidence="11" id="KW-0371">Homeobox</keyword>
<dbReference type="PANTHER" id="PTHR12487">
    <property type="entry name" value="TEASHIRT-RELATED"/>
    <property type="match status" value="1"/>
</dbReference>
<dbReference type="PANTHER" id="PTHR12487:SF6">
    <property type="entry name" value="TEASHIRT HOMOLOG 1"/>
    <property type="match status" value="1"/>
</dbReference>
<evidence type="ECO:0000256" key="15">
    <source>
        <dbReference type="SAM" id="MobiDB-lite"/>
    </source>
</evidence>
<feature type="domain" description="C2H2-type" evidence="16">
    <location>
        <begin position="971"/>
        <end position="995"/>
    </location>
</feature>
<keyword evidence="8" id="KW-0862">Zinc</keyword>
<dbReference type="PROSITE" id="PS00028">
    <property type="entry name" value="ZINC_FINGER_C2H2_1"/>
    <property type="match status" value="3"/>
</dbReference>
<evidence type="ECO:0000256" key="6">
    <source>
        <dbReference type="ARBA" id="ARBA00022737"/>
    </source>
</evidence>
<keyword evidence="6" id="KW-0677">Repeat</keyword>
<sequence length="1007" mass="111499">MARRKQREPRKSAAYLPLEIKAATFEDKQLQDDGLALNDHRQYIFTEEEERDAKMSLRFQDSPNSNGTNPDTGCLSPLSDTGDQIPDFKSIDLKEGHEEEEARSSSDNGVLDNRARTKAFCTNLISDASWSDVVMNIMKSRATASSTASMTQPNGNNIINRPSNHNRNILNGKAESISNGSTVTNCSIKASNGPGVVYDWHQAAVAKTLQQTHHHLSPDSSLFSTVQLYRQNHKLYGSVLTGASRFKCRDCNAAYDTLVGLTVHMNNTGHYHDDNREKEEENNSKHWSKPRKRSLMEMEGKEDAQKVLKCMFCGHSFESLQDLSVHMIKTKHYQKVPLKEPVPALATKLVPAAKKRFHDSLISPCSPKLITYSRKEAPVFPVKGIVNPYVTPNNRYGYQNGASYTWQFEERKAQILKCMECGSSHDTLQQLTAHMMVTGHFLKVTNTAVKKGKQLVFDQIVEESTQSIPLPPTAAVVKHQSVSPALSSGSEAKMEEVFEPVAKRIKEEKEEVSMDSTSYKYLTEEDLQETAKGGMDILKSLENTVSSAISKAQTGAPTWGGYSSIHAAYQLQGAAKPSIVPPVVQSVQAVINSNLLSLNPDSGSLIYTPPTQSLPLSLRNSVSTMEELMEKVSGRTLVKKEREERTGIADAATSISPLMRDNKVSVDTKTNVGMCKVEPMEMLVESHNTNHSLELDKSPIGNGHCLGIANDQSSERSFISPLNSLQLVVNSHLPKASKVFSSSSDPLSVLYKISNRVDKTAHHSSSDEQNGTIDTDLYKDSDQPIDLRKCKSTTGSIHKESTINTSNLKVINNKANGSKAHHPGLSLSDSLNLPENALMDISDMVKSLTSQLTPKSSIPPYLLGKSDTDRSSSEEPMENFSSAQKQKGRQSSWNPQHLLILQAEFVSSLKQTPEGCYIVTDLCPHERVKICKFTGLLMTTVSHWLANVKYQLRRTGGTKFLKNLDSRNPLFLCGECDSKFQTPSAYINHLESHLGFSLKEMSKMCPR</sequence>
<evidence type="ECO:0000313" key="17">
    <source>
        <dbReference type="EMBL" id="KAK2868746.1"/>
    </source>
</evidence>
<keyword evidence="4" id="KW-0678">Repressor</keyword>
<evidence type="ECO:0000256" key="7">
    <source>
        <dbReference type="ARBA" id="ARBA00022771"/>
    </source>
</evidence>
<dbReference type="Proteomes" id="UP001187315">
    <property type="component" value="Unassembled WGS sequence"/>
</dbReference>
<accession>A0AA88TIZ8</accession>
<dbReference type="InterPro" id="IPR058631">
    <property type="entry name" value="TSHZ1-3_homeodomain"/>
</dbReference>
<evidence type="ECO:0000256" key="5">
    <source>
        <dbReference type="ARBA" id="ARBA00022723"/>
    </source>
</evidence>
<keyword evidence="5" id="KW-0479">Metal-binding</keyword>
<feature type="region of interest" description="Disordered" evidence="15">
    <location>
        <begin position="47"/>
        <end position="85"/>
    </location>
</feature>
<keyword evidence="13" id="KW-0539">Nucleus</keyword>